<dbReference type="InterPro" id="IPR011990">
    <property type="entry name" value="TPR-like_helical_dom_sf"/>
</dbReference>
<evidence type="ECO:0000313" key="3">
    <source>
        <dbReference type="Proteomes" id="UP001359559"/>
    </source>
</evidence>
<dbReference type="InterPro" id="IPR019734">
    <property type="entry name" value="TPR_rpt"/>
</dbReference>
<organism evidence="2 3">
    <name type="scientific">Clitoria ternatea</name>
    <name type="common">Butterfly pea</name>
    <dbReference type="NCBI Taxonomy" id="43366"/>
    <lineage>
        <taxon>Eukaryota</taxon>
        <taxon>Viridiplantae</taxon>
        <taxon>Streptophyta</taxon>
        <taxon>Embryophyta</taxon>
        <taxon>Tracheophyta</taxon>
        <taxon>Spermatophyta</taxon>
        <taxon>Magnoliopsida</taxon>
        <taxon>eudicotyledons</taxon>
        <taxon>Gunneridae</taxon>
        <taxon>Pentapetalae</taxon>
        <taxon>rosids</taxon>
        <taxon>fabids</taxon>
        <taxon>Fabales</taxon>
        <taxon>Fabaceae</taxon>
        <taxon>Papilionoideae</taxon>
        <taxon>50 kb inversion clade</taxon>
        <taxon>NPAAA clade</taxon>
        <taxon>indigoferoid/millettioid clade</taxon>
        <taxon>Phaseoleae</taxon>
        <taxon>Clitoria</taxon>
    </lineage>
</organism>
<dbReference type="EMBL" id="JAYKXN010000001">
    <property type="protein sequence ID" value="KAK7317049.1"/>
    <property type="molecule type" value="Genomic_DNA"/>
</dbReference>
<dbReference type="InterPro" id="IPR046341">
    <property type="entry name" value="SET_dom_sf"/>
</dbReference>
<dbReference type="SMART" id="SM00028">
    <property type="entry name" value="TPR"/>
    <property type="match status" value="4"/>
</dbReference>
<protein>
    <recommendedName>
        <fullName evidence="1">SET domain-containing protein</fullName>
    </recommendedName>
</protein>
<name>A0AAN9KJT9_CLITE</name>
<evidence type="ECO:0000313" key="2">
    <source>
        <dbReference type="EMBL" id="KAK7317049.1"/>
    </source>
</evidence>
<dbReference type="SUPFAM" id="SSF48452">
    <property type="entry name" value="TPR-like"/>
    <property type="match status" value="1"/>
</dbReference>
<dbReference type="AlphaFoldDB" id="A0AAN9KJT9"/>
<dbReference type="PANTHER" id="PTHR47337">
    <property type="entry name" value="TETRATRICOPEPTIDE REPEAT (TPR)-LIKE SUPERFAMILY PROTEIN"/>
    <property type="match status" value="1"/>
</dbReference>
<dbReference type="SUPFAM" id="SSF82199">
    <property type="entry name" value="SET domain"/>
    <property type="match status" value="1"/>
</dbReference>
<reference evidence="2 3" key="1">
    <citation type="submission" date="2024-01" db="EMBL/GenBank/DDBJ databases">
        <title>The genomes of 5 underutilized Papilionoideae crops provide insights into root nodulation and disease resistance.</title>
        <authorList>
            <person name="Yuan L."/>
        </authorList>
    </citation>
    <scope>NUCLEOTIDE SEQUENCE [LARGE SCALE GENOMIC DNA]</scope>
    <source>
        <strain evidence="2">LY-2023</strain>
        <tissue evidence="2">Leaf</tissue>
    </source>
</reference>
<evidence type="ECO:0000259" key="1">
    <source>
        <dbReference type="PROSITE" id="PS50280"/>
    </source>
</evidence>
<accession>A0AAN9KJT9</accession>
<dbReference type="Gene3D" id="2.170.270.10">
    <property type="entry name" value="SET domain"/>
    <property type="match status" value="1"/>
</dbReference>
<dbReference type="PROSITE" id="PS50280">
    <property type="entry name" value="SET"/>
    <property type="match status" value="1"/>
</dbReference>
<proteinExistence type="predicted"/>
<gene>
    <name evidence="2" type="ORF">RJT34_00961</name>
</gene>
<sequence>METLKEAIPEGLKEAIGNSSVDDLHSTCSSLHRFFLHFDPFHHVIAELANPKYALCGKSEDAALKSKQLGNHCFFNADYAKALDSYTQALRKAPLDTNDMQSNLVATLYINRATVLHKMGLLVECLRDCSRALQICPSYAKAWYRRGKVNAALGNYKDAICDLNVAKSMESSVGGKRQIEAELKIILGQCKTTSTVVQLQHMDNSLNTAGEMPQIKLQCVSIPDKGRSTVSSCAISPGSLVHVEEPYALILLKQCRETHCHYCLNELPADRVPCISCSIPLYCSRRCQIRAGGRMLRIYPENNGLIRNLTNDLGEYAAEVIQYNDSEQEIEDITEHTHECQGVHWPAVLPSEIVLAGRILARLLLNSTSDDTSTNFVERLDLSHCYKYMPSESKLDSHIYAIVLLYCLQHSCRTKFSIDGVSISQVVIIISQIKVNCMTIVRLKSIDVHGQGHFGEFPFQSLSTSNVEQVRVGKAIYKAGSLFNHSCQPNVHAYFLARTLYLRTTKVVAAGCELELSYGPQVGLWDCKDRLNFLKDEYVFHCQCTGCSEVNLSDIVLNAFHCVNPNCSGAVLESRVLDCEKQKNKHFPVPDIVDKKDDIFEACLPLFKQNGAPIHIQPGYCLKCGSYRDLESSHVTVDKALICMQMLQDAILSKEISNIAISDALKSLHLLRSNLHAYNRLIAEAEDNLAQAFCLVGELQLSMDHCKASIQILEKLYDHDDIVIAYELVKLSSIQLSLDDGTAANSISRIGDIFSRYYGPHADLVFPYLQYLKRGIEKFSVEALQSNSSPT</sequence>
<dbReference type="PANTHER" id="PTHR47337:SF1">
    <property type="entry name" value="TETRATRICOPEPTIDE REPEAT (TPR)-LIKE SUPERFAMILY PROTEIN"/>
    <property type="match status" value="1"/>
</dbReference>
<dbReference type="Gene3D" id="1.25.40.10">
    <property type="entry name" value="Tetratricopeptide repeat domain"/>
    <property type="match status" value="2"/>
</dbReference>
<dbReference type="InterPro" id="IPR001214">
    <property type="entry name" value="SET_dom"/>
</dbReference>
<keyword evidence="3" id="KW-1185">Reference proteome</keyword>
<feature type="domain" description="SET" evidence="1">
    <location>
        <begin position="215"/>
        <end position="519"/>
    </location>
</feature>
<dbReference type="Pfam" id="PF00856">
    <property type="entry name" value="SET"/>
    <property type="match status" value="1"/>
</dbReference>
<dbReference type="Proteomes" id="UP001359559">
    <property type="component" value="Unassembled WGS sequence"/>
</dbReference>
<comment type="caution">
    <text evidence="2">The sequence shown here is derived from an EMBL/GenBank/DDBJ whole genome shotgun (WGS) entry which is preliminary data.</text>
</comment>